<sequence>MTPIIEVHHLSKRYRIGRAQSYFSLRDSINHFFTKPLFLRNRPRQFWSLHNLSFQVEPGQVLGIIGSNGAGKSTLLKILSRITPPTKGTVDLHGRVASLLEVGTGFHPELTGRENIFLNGAILGMSQKEIRAKFDEITSFAEIDNFLDTPVKHYSSGMYMRLAFAVAAHLEPEILLVDEVLAVGDHQFQRKCLGKMRDVSRGGRTVIFVSHNLESIKSLCTQALLLDKGRIIASGSPQDVVSRYINNNLQENQVDTGRYPILAQDNSLTLLSFSLLNSRHKPSHTLISGNEIHWSASLKFNRLPQSFNFVIALENENNSRVVTIASQPSLSASVITKTGRFTLAGSCPGINLQPGYYRCAVGIRFNDQTVLYQPSLGFITIRDNSTSMYPGQNGLVRTDSVWHISHEH</sequence>
<name>A0A1F5FFI5_9BACT</name>
<feature type="domain" description="ABC transporter" evidence="5">
    <location>
        <begin position="32"/>
        <end position="253"/>
    </location>
</feature>
<dbReference type="SMART" id="SM00382">
    <property type="entry name" value="AAA"/>
    <property type="match status" value="1"/>
</dbReference>
<keyword evidence="2" id="KW-0813">Transport</keyword>
<keyword evidence="4" id="KW-0067">ATP-binding</keyword>
<dbReference type="PROSITE" id="PS50893">
    <property type="entry name" value="ABC_TRANSPORTER_2"/>
    <property type="match status" value="1"/>
</dbReference>
<dbReference type="InterPro" id="IPR003593">
    <property type="entry name" value="AAA+_ATPase"/>
</dbReference>
<evidence type="ECO:0000259" key="5">
    <source>
        <dbReference type="PROSITE" id="PS50893"/>
    </source>
</evidence>
<dbReference type="CDD" id="cd03220">
    <property type="entry name" value="ABC_KpsT_Wzt"/>
    <property type="match status" value="1"/>
</dbReference>
<evidence type="ECO:0000256" key="1">
    <source>
        <dbReference type="ARBA" id="ARBA00005417"/>
    </source>
</evidence>
<gene>
    <name evidence="6" type="ORF">A2368_01230</name>
</gene>
<accession>A0A1F5FFI5</accession>
<comment type="caution">
    <text evidence="6">The sequence shown here is derived from an EMBL/GenBank/DDBJ whole genome shotgun (WGS) entry which is preliminary data.</text>
</comment>
<dbReference type="GO" id="GO:0140359">
    <property type="term" value="F:ABC-type transporter activity"/>
    <property type="evidence" value="ECO:0007669"/>
    <property type="project" value="InterPro"/>
</dbReference>
<dbReference type="SUPFAM" id="SSF52540">
    <property type="entry name" value="P-loop containing nucleoside triphosphate hydrolases"/>
    <property type="match status" value="1"/>
</dbReference>
<comment type="similarity">
    <text evidence="1">Belongs to the ABC transporter superfamily.</text>
</comment>
<keyword evidence="3" id="KW-0547">Nucleotide-binding</keyword>
<dbReference type="GO" id="GO:0005524">
    <property type="term" value="F:ATP binding"/>
    <property type="evidence" value="ECO:0007669"/>
    <property type="project" value="UniProtKB-KW"/>
</dbReference>
<dbReference type="EMBL" id="MFAM01000047">
    <property type="protein sequence ID" value="OGD78425.1"/>
    <property type="molecule type" value="Genomic_DNA"/>
</dbReference>
<dbReference type="GO" id="GO:0016020">
    <property type="term" value="C:membrane"/>
    <property type="evidence" value="ECO:0007669"/>
    <property type="project" value="InterPro"/>
</dbReference>
<dbReference type="InterPro" id="IPR027417">
    <property type="entry name" value="P-loop_NTPase"/>
</dbReference>
<dbReference type="PANTHER" id="PTHR46743:SF2">
    <property type="entry name" value="TEICHOIC ACIDS EXPORT ATP-BINDING PROTEIN TAGH"/>
    <property type="match status" value="1"/>
</dbReference>
<dbReference type="Gene3D" id="3.40.50.300">
    <property type="entry name" value="P-loop containing nucleotide triphosphate hydrolases"/>
    <property type="match status" value="1"/>
</dbReference>
<evidence type="ECO:0000256" key="3">
    <source>
        <dbReference type="ARBA" id="ARBA00022741"/>
    </source>
</evidence>
<evidence type="ECO:0000313" key="7">
    <source>
        <dbReference type="Proteomes" id="UP000176682"/>
    </source>
</evidence>
<dbReference type="PANTHER" id="PTHR46743">
    <property type="entry name" value="TEICHOIC ACIDS EXPORT ATP-BINDING PROTEIN TAGH"/>
    <property type="match status" value="1"/>
</dbReference>
<proteinExistence type="inferred from homology"/>
<organism evidence="6 7">
    <name type="scientific">Candidatus Collierbacteria bacterium RIFOXYB1_FULL_49_13</name>
    <dbReference type="NCBI Taxonomy" id="1817728"/>
    <lineage>
        <taxon>Bacteria</taxon>
        <taxon>Candidatus Collieribacteriota</taxon>
    </lineage>
</organism>
<dbReference type="GO" id="GO:0016887">
    <property type="term" value="F:ATP hydrolysis activity"/>
    <property type="evidence" value="ECO:0007669"/>
    <property type="project" value="InterPro"/>
</dbReference>
<dbReference type="InterPro" id="IPR050683">
    <property type="entry name" value="Bact_Polysacc_Export_ATP-bd"/>
</dbReference>
<dbReference type="InterPro" id="IPR003439">
    <property type="entry name" value="ABC_transporter-like_ATP-bd"/>
</dbReference>
<dbReference type="InterPro" id="IPR015860">
    <property type="entry name" value="ABC_transpr_TagH-like"/>
</dbReference>
<protein>
    <recommendedName>
        <fullName evidence="5">ABC transporter domain-containing protein</fullName>
    </recommendedName>
</protein>
<dbReference type="AlphaFoldDB" id="A0A1F5FFI5"/>
<reference evidence="6 7" key="1">
    <citation type="journal article" date="2016" name="Nat. Commun.">
        <title>Thousands of microbial genomes shed light on interconnected biogeochemical processes in an aquifer system.</title>
        <authorList>
            <person name="Anantharaman K."/>
            <person name="Brown C.T."/>
            <person name="Hug L.A."/>
            <person name="Sharon I."/>
            <person name="Castelle C.J."/>
            <person name="Probst A.J."/>
            <person name="Thomas B.C."/>
            <person name="Singh A."/>
            <person name="Wilkins M.J."/>
            <person name="Karaoz U."/>
            <person name="Brodie E.L."/>
            <person name="Williams K.H."/>
            <person name="Hubbard S.S."/>
            <person name="Banfield J.F."/>
        </authorList>
    </citation>
    <scope>NUCLEOTIDE SEQUENCE [LARGE SCALE GENOMIC DNA]</scope>
</reference>
<evidence type="ECO:0000256" key="4">
    <source>
        <dbReference type="ARBA" id="ARBA00022840"/>
    </source>
</evidence>
<evidence type="ECO:0000256" key="2">
    <source>
        <dbReference type="ARBA" id="ARBA00022448"/>
    </source>
</evidence>
<dbReference type="Pfam" id="PF00005">
    <property type="entry name" value="ABC_tran"/>
    <property type="match status" value="1"/>
</dbReference>
<dbReference type="Proteomes" id="UP000176682">
    <property type="component" value="Unassembled WGS sequence"/>
</dbReference>
<evidence type="ECO:0000313" key="6">
    <source>
        <dbReference type="EMBL" id="OGD78425.1"/>
    </source>
</evidence>